<evidence type="ECO:0000313" key="2">
    <source>
        <dbReference type="EMBL" id="MCW8348071.1"/>
    </source>
</evidence>
<keyword evidence="3" id="KW-1185">Reference proteome</keyword>
<accession>A0A9X3CQW0</accession>
<gene>
    <name evidence="2" type="ORF">MD535_18950</name>
</gene>
<organism evidence="2 3">
    <name type="scientific">Vibrio qingdaonensis</name>
    <dbReference type="NCBI Taxonomy" id="2829491"/>
    <lineage>
        <taxon>Bacteria</taxon>
        <taxon>Pseudomonadati</taxon>
        <taxon>Pseudomonadota</taxon>
        <taxon>Gammaproteobacteria</taxon>
        <taxon>Vibrionales</taxon>
        <taxon>Vibrionaceae</taxon>
        <taxon>Vibrio</taxon>
    </lineage>
</organism>
<dbReference type="InterPro" id="IPR032557">
    <property type="entry name" value="DUF4935"/>
</dbReference>
<dbReference type="RefSeq" id="WP_102387252.1">
    <property type="nucleotide sequence ID" value="NZ_JAKRRY010000031.1"/>
</dbReference>
<comment type="caution">
    <text evidence="2">The sequence shown here is derived from an EMBL/GenBank/DDBJ whole genome shotgun (WGS) entry which is preliminary data.</text>
</comment>
<feature type="domain" description="DUF4935" evidence="1">
    <location>
        <begin position="7"/>
        <end position="172"/>
    </location>
</feature>
<reference evidence="2" key="1">
    <citation type="submission" date="2022-02" db="EMBL/GenBank/DDBJ databases">
        <title>Vibrio sp. nov, a new bacterium isolated from seawater.</title>
        <authorList>
            <person name="Yuan Y."/>
        </authorList>
    </citation>
    <scope>NUCLEOTIDE SEQUENCE</scope>
    <source>
        <strain evidence="2">ZSDZ65</strain>
    </source>
</reference>
<sequence length="356" mass="40942">MLETRNVFIDTQYFVKSNYNFESISFLSLKELCQKEELRYLMTSVVEREVENKIELSIKEALGSLQSFKRKAHILSTIDDPSLSSLFADVREEDVYGKANEVFHSFNTECKYEYVEADQIDPEKLLELYFEKKAPFGDGKKKSEFPDAISLLSLETYLEESEKLYVISDDKDLKAYCEGNERLIAVDSLEKLLDIYNLHTNARTEKVKQFIESKTDEIKAQVSDYISGSDVYNSSSWEDAEVDSFSVSEVGDFEINVVHVSDEECQLALDLTIELDVTVIGPDFSNGVYDKEDGHFYSFGSTTREEVIPFDFICELNLSYEFVGGELEDVEIVDLYIPKAHSIEVNVEEHDQSEWY</sequence>
<name>A0A9X3CQW0_9VIBR</name>
<proteinExistence type="predicted"/>
<evidence type="ECO:0000313" key="3">
    <source>
        <dbReference type="Proteomes" id="UP001155587"/>
    </source>
</evidence>
<dbReference type="AlphaFoldDB" id="A0A9X3CQW0"/>
<protein>
    <submittedName>
        <fullName evidence="2">PIN domain-containing protein</fullName>
    </submittedName>
</protein>
<evidence type="ECO:0000259" key="1">
    <source>
        <dbReference type="Pfam" id="PF16289"/>
    </source>
</evidence>
<dbReference type="EMBL" id="JAKRRY010000031">
    <property type="protein sequence ID" value="MCW8348071.1"/>
    <property type="molecule type" value="Genomic_DNA"/>
</dbReference>
<dbReference type="Pfam" id="PF16289">
    <property type="entry name" value="PIN_12"/>
    <property type="match status" value="1"/>
</dbReference>
<dbReference type="Proteomes" id="UP001155587">
    <property type="component" value="Unassembled WGS sequence"/>
</dbReference>